<reference evidence="2" key="1">
    <citation type="submission" date="2021-01" db="EMBL/GenBank/DDBJ databases">
        <authorList>
            <person name="Corre E."/>
            <person name="Pelletier E."/>
            <person name="Niang G."/>
            <person name="Scheremetjew M."/>
            <person name="Finn R."/>
            <person name="Kale V."/>
            <person name="Holt S."/>
            <person name="Cochrane G."/>
            <person name="Meng A."/>
            <person name="Brown T."/>
            <person name="Cohen L."/>
        </authorList>
    </citation>
    <scope>NUCLEOTIDE SEQUENCE</scope>
    <source>
        <strain evidence="2">UIO037</strain>
    </source>
</reference>
<evidence type="ECO:0000256" key="1">
    <source>
        <dbReference type="SAM" id="MobiDB-lite"/>
    </source>
</evidence>
<feature type="region of interest" description="Disordered" evidence="1">
    <location>
        <begin position="1"/>
        <end position="39"/>
    </location>
</feature>
<evidence type="ECO:0000313" key="2">
    <source>
        <dbReference type="EMBL" id="CAE2194909.1"/>
    </source>
</evidence>
<organism evidence="2">
    <name type="scientific">Prymnesium polylepis</name>
    <dbReference type="NCBI Taxonomy" id="72548"/>
    <lineage>
        <taxon>Eukaryota</taxon>
        <taxon>Haptista</taxon>
        <taxon>Haptophyta</taxon>
        <taxon>Prymnesiophyceae</taxon>
        <taxon>Prymnesiales</taxon>
        <taxon>Prymnesiaceae</taxon>
        <taxon>Prymnesium</taxon>
    </lineage>
</organism>
<proteinExistence type="predicted"/>
<dbReference type="EMBL" id="HBKO01000472">
    <property type="protein sequence ID" value="CAE2194909.1"/>
    <property type="molecule type" value="Transcribed_RNA"/>
</dbReference>
<protein>
    <submittedName>
        <fullName evidence="2">Uncharacterized protein</fullName>
    </submittedName>
</protein>
<accession>A0A7S4HCC0</accession>
<gene>
    <name evidence="2" type="ORF">CPOL0286_LOCUS262</name>
</gene>
<feature type="compositionally biased region" description="Gly residues" evidence="1">
    <location>
        <begin position="18"/>
        <end position="39"/>
    </location>
</feature>
<dbReference type="AlphaFoldDB" id="A0A7S4HCC0"/>
<name>A0A7S4HCC0_9EUKA</name>
<sequence length="241" mass="24485">MLRLRTVFPSPPAPERTTGGGGGDGGGGGGDGGGDANSGGIGNMGDGGCGGSLALFRLSVDRHLSTRPADGIGAARGAPHATASKVAAAGGGVLPGAPLRTSIAMRVELASGERIERHYSIELPLLLPPPSAPGAASASAAAAAAAEPPTDVFQTEGARKAVALWYYTETAKQLLRKQHLGRGLQREVGAFKAYFEAAARSCGDEHAMLAEVAGRPAKPTRTWHAVALVPHYLSPLSVRLR</sequence>